<name>A0A3N4IX48_9PEZI</name>
<dbReference type="AlphaFoldDB" id="A0A3N4IX48"/>
<dbReference type="Proteomes" id="UP000276215">
    <property type="component" value="Unassembled WGS sequence"/>
</dbReference>
<evidence type="ECO:0000313" key="2">
    <source>
        <dbReference type="EMBL" id="RPA88881.1"/>
    </source>
</evidence>
<keyword evidence="1" id="KW-1133">Transmembrane helix</keyword>
<evidence type="ECO:0000313" key="3">
    <source>
        <dbReference type="Proteomes" id="UP000276215"/>
    </source>
</evidence>
<dbReference type="EMBL" id="ML120643">
    <property type="protein sequence ID" value="RPA88881.1"/>
    <property type="molecule type" value="Genomic_DNA"/>
</dbReference>
<protein>
    <submittedName>
        <fullName evidence="2">Uncharacterized protein</fullName>
    </submittedName>
</protein>
<feature type="transmembrane region" description="Helical" evidence="1">
    <location>
        <begin position="82"/>
        <end position="100"/>
    </location>
</feature>
<sequence length="133" mass="15390">MSSICRYIFHWHLHGYGFVCWEYHHHILLQSLIFLLFAPLHPSIVRRLLPPNGERVSPDLITLIHPLLGIVVGSIFGEKGVVVVLEFLLFVFCFLCFFLVSLNQAGLLLCYVLSYEYWVGVGYYLPRLGLTFF</sequence>
<proteinExistence type="predicted"/>
<keyword evidence="1" id="KW-0812">Transmembrane</keyword>
<gene>
    <name evidence="2" type="ORF">L873DRAFT_781613</name>
</gene>
<organism evidence="2 3">
    <name type="scientific">Choiromyces venosus 120613-1</name>
    <dbReference type="NCBI Taxonomy" id="1336337"/>
    <lineage>
        <taxon>Eukaryota</taxon>
        <taxon>Fungi</taxon>
        <taxon>Dikarya</taxon>
        <taxon>Ascomycota</taxon>
        <taxon>Pezizomycotina</taxon>
        <taxon>Pezizomycetes</taxon>
        <taxon>Pezizales</taxon>
        <taxon>Tuberaceae</taxon>
        <taxon>Choiromyces</taxon>
    </lineage>
</organism>
<keyword evidence="1" id="KW-0472">Membrane</keyword>
<feature type="transmembrane region" description="Helical" evidence="1">
    <location>
        <begin position="107"/>
        <end position="125"/>
    </location>
</feature>
<evidence type="ECO:0000256" key="1">
    <source>
        <dbReference type="SAM" id="Phobius"/>
    </source>
</evidence>
<keyword evidence="3" id="KW-1185">Reference proteome</keyword>
<accession>A0A3N4IX48</accession>
<reference evidence="2 3" key="1">
    <citation type="journal article" date="2018" name="Nat. Ecol. Evol.">
        <title>Pezizomycetes genomes reveal the molecular basis of ectomycorrhizal truffle lifestyle.</title>
        <authorList>
            <person name="Murat C."/>
            <person name="Payen T."/>
            <person name="Noel B."/>
            <person name="Kuo A."/>
            <person name="Morin E."/>
            <person name="Chen J."/>
            <person name="Kohler A."/>
            <person name="Krizsan K."/>
            <person name="Balestrini R."/>
            <person name="Da Silva C."/>
            <person name="Montanini B."/>
            <person name="Hainaut M."/>
            <person name="Levati E."/>
            <person name="Barry K.W."/>
            <person name="Belfiori B."/>
            <person name="Cichocki N."/>
            <person name="Clum A."/>
            <person name="Dockter R.B."/>
            <person name="Fauchery L."/>
            <person name="Guy J."/>
            <person name="Iotti M."/>
            <person name="Le Tacon F."/>
            <person name="Lindquist E.A."/>
            <person name="Lipzen A."/>
            <person name="Malagnac F."/>
            <person name="Mello A."/>
            <person name="Molinier V."/>
            <person name="Miyauchi S."/>
            <person name="Poulain J."/>
            <person name="Riccioni C."/>
            <person name="Rubini A."/>
            <person name="Sitrit Y."/>
            <person name="Splivallo R."/>
            <person name="Traeger S."/>
            <person name="Wang M."/>
            <person name="Zifcakova L."/>
            <person name="Wipf D."/>
            <person name="Zambonelli A."/>
            <person name="Paolocci F."/>
            <person name="Nowrousian M."/>
            <person name="Ottonello S."/>
            <person name="Baldrian P."/>
            <person name="Spatafora J.W."/>
            <person name="Henrissat B."/>
            <person name="Nagy L.G."/>
            <person name="Aury J.M."/>
            <person name="Wincker P."/>
            <person name="Grigoriev I.V."/>
            <person name="Bonfante P."/>
            <person name="Martin F.M."/>
        </authorList>
    </citation>
    <scope>NUCLEOTIDE SEQUENCE [LARGE SCALE GENOMIC DNA]</scope>
    <source>
        <strain evidence="2 3">120613-1</strain>
    </source>
</reference>